<dbReference type="FunFam" id="3.40.50.10810:FF:000068">
    <property type="entry name" value="SNF2 domain-containing protein / helicase domain-containing protein / zinc finger protein-like protein"/>
    <property type="match status" value="1"/>
</dbReference>
<dbReference type="GO" id="GO:0008094">
    <property type="term" value="F:ATP-dependent activity, acting on DNA"/>
    <property type="evidence" value="ECO:0007669"/>
    <property type="project" value="TreeGrafter"/>
</dbReference>
<evidence type="ECO:0000256" key="8">
    <source>
        <dbReference type="ARBA" id="ARBA00022833"/>
    </source>
</evidence>
<evidence type="ECO:0000256" key="7">
    <source>
        <dbReference type="ARBA" id="ARBA00022806"/>
    </source>
</evidence>
<name>A0A8T2RCW0_CERRI</name>
<dbReference type="EMBL" id="CM035433">
    <property type="protein sequence ID" value="KAH7293667.1"/>
    <property type="molecule type" value="Genomic_DNA"/>
</dbReference>
<dbReference type="PANTHER" id="PTHR45626">
    <property type="entry name" value="TRANSCRIPTION TERMINATION FACTOR 2-RELATED"/>
    <property type="match status" value="1"/>
</dbReference>
<dbReference type="GO" id="GO:0005524">
    <property type="term" value="F:ATP binding"/>
    <property type="evidence" value="ECO:0007669"/>
    <property type="project" value="UniProtKB-KW"/>
</dbReference>
<dbReference type="GO" id="GO:0008270">
    <property type="term" value="F:zinc ion binding"/>
    <property type="evidence" value="ECO:0007669"/>
    <property type="project" value="UniProtKB-KW"/>
</dbReference>
<dbReference type="SUPFAM" id="SSF57850">
    <property type="entry name" value="RING/U-box"/>
    <property type="match status" value="1"/>
</dbReference>
<dbReference type="InterPro" id="IPR013083">
    <property type="entry name" value="Znf_RING/FYVE/PHD"/>
</dbReference>
<evidence type="ECO:0000313" key="16">
    <source>
        <dbReference type="Proteomes" id="UP000825935"/>
    </source>
</evidence>
<dbReference type="Pfam" id="PF00176">
    <property type="entry name" value="SNF2-rel_dom"/>
    <property type="match status" value="1"/>
</dbReference>
<dbReference type="CDD" id="cd18793">
    <property type="entry name" value="SF2_C_SNF"/>
    <property type="match status" value="1"/>
</dbReference>
<proteinExistence type="inferred from homology"/>
<evidence type="ECO:0000256" key="1">
    <source>
        <dbReference type="ARBA" id="ARBA00008438"/>
    </source>
</evidence>
<dbReference type="PROSITE" id="PS50089">
    <property type="entry name" value="ZF_RING_2"/>
    <property type="match status" value="1"/>
</dbReference>
<dbReference type="InterPro" id="IPR017907">
    <property type="entry name" value="Znf_RING_CS"/>
</dbReference>
<dbReference type="InterPro" id="IPR001841">
    <property type="entry name" value="Znf_RING"/>
</dbReference>
<dbReference type="Gene3D" id="3.30.40.10">
    <property type="entry name" value="Zinc/RING finger domain, C3HC4 (zinc finger)"/>
    <property type="match status" value="1"/>
</dbReference>
<keyword evidence="4" id="KW-0547">Nucleotide-binding</keyword>
<keyword evidence="16" id="KW-1185">Reference proteome</keyword>
<protein>
    <recommendedName>
        <fullName evidence="17">Helicase-like transcription factor CHR28</fullName>
    </recommendedName>
</protein>
<evidence type="ECO:0000259" key="12">
    <source>
        <dbReference type="PROSITE" id="PS50089"/>
    </source>
</evidence>
<dbReference type="Gene3D" id="3.40.50.10810">
    <property type="entry name" value="Tandem AAA-ATPase domain"/>
    <property type="match status" value="3"/>
</dbReference>
<dbReference type="GO" id="GO:0004386">
    <property type="term" value="F:helicase activity"/>
    <property type="evidence" value="ECO:0007669"/>
    <property type="project" value="UniProtKB-KW"/>
</dbReference>
<keyword evidence="7" id="KW-0347">Helicase</keyword>
<dbReference type="OMA" id="FCYRRLD"/>
<keyword evidence="6" id="KW-0378">Hydrolase</keyword>
<dbReference type="InterPro" id="IPR027370">
    <property type="entry name" value="Znf-RING_euk"/>
</dbReference>
<dbReference type="CDD" id="cd18008">
    <property type="entry name" value="DEXDc_SHPRH-like"/>
    <property type="match status" value="1"/>
</dbReference>
<dbReference type="GO" id="GO:0005634">
    <property type="term" value="C:nucleus"/>
    <property type="evidence" value="ECO:0007669"/>
    <property type="project" value="TreeGrafter"/>
</dbReference>
<organism evidence="15 16">
    <name type="scientific">Ceratopteris richardii</name>
    <name type="common">Triangle waterfern</name>
    <dbReference type="NCBI Taxonomy" id="49495"/>
    <lineage>
        <taxon>Eukaryota</taxon>
        <taxon>Viridiplantae</taxon>
        <taxon>Streptophyta</taxon>
        <taxon>Embryophyta</taxon>
        <taxon>Tracheophyta</taxon>
        <taxon>Polypodiopsida</taxon>
        <taxon>Polypodiidae</taxon>
        <taxon>Polypodiales</taxon>
        <taxon>Pteridineae</taxon>
        <taxon>Pteridaceae</taxon>
        <taxon>Parkerioideae</taxon>
        <taxon>Ceratopteris</taxon>
    </lineage>
</organism>
<dbReference type="InterPro" id="IPR027417">
    <property type="entry name" value="P-loop_NTPase"/>
</dbReference>
<dbReference type="InterPro" id="IPR050628">
    <property type="entry name" value="SNF2_RAD54_helicase_TF"/>
</dbReference>
<dbReference type="InterPro" id="IPR049730">
    <property type="entry name" value="SNF2/RAD54-like_C"/>
</dbReference>
<dbReference type="SUPFAM" id="SSF52540">
    <property type="entry name" value="P-loop containing nucleoside triphosphate hydrolases"/>
    <property type="match status" value="2"/>
</dbReference>
<keyword evidence="8" id="KW-0862">Zinc</keyword>
<evidence type="ECO:0000256" key="11">
    <source>
        <dbReference type="SAM" id="MobiDB-lite"/>
    </source>
</evidence>
<accession>A0A8T2RCW0</accession>
<dbReference type="AlphaFoldDB" id="A0A8T2RCW0"/>
<reference evidence="15" key="1">
    <citation type="submission" date="2021-08" db="EMBL/GenBank/DDBJ databases">
        <title>WGS assembly of Ceratopteris richardii.</title>
        <authorList>
            <person name="Marchant D.B."/>
            <person name="Chen G."/>
            <person name="Jenkins J."/>
            <person name="Shu S."/>
            <person name="Leebens-Mack J."/>
            <person name="Grimwood J."/>
            <person name="Schmutz J."/>
            <person name="Soltis P."/>
            <person name="Soltis D."/>
            <person name="Chen Z.-H."/>
        </authorList>
    </citation>
    <scope>NUCLEOTIDE SEQUENCE</scope>
    <source>
        <strain evidence="15">Whitten #5841</strain>
        <tissue evidence="15">Leaf</tissue>
    </source>
</reference>
<comment type="similarity">
    <text evidence="1">Belongs to the SNF2/RAD54 helicase family. RAD16 subfamily.</text>
</comment>
<feature type="domain" description="RING-type" evidence="12">
    <location>
        <begin position="791"/>
        <end position="831"/>
    </location>
</feature>
<feature type="domain" description="Helicase C-terminal" evidence="14">
    <location>
        <begin position="893"/>
        <end position="1063"/>
    </location>
</feature>
<dbReference type="Pfam" id="PF13445">
    <property type="entry name" value="zf-RING_UBOX"/>
    <property type="match status" value="1"/>
</dbReference>
<dbReference type="PROSITE" id="PS51192">
    <property type="entry name" value="HELICASE_ATP_BIND_1"/>
    <property type="match status" value="1"/>
</dbReference>
<dbReference type="InterPro" id="IPR038718">
    <property type="entry name" value="SNF2-like_sf"/>
</dbReference>
<keyword evidence="9" id="KW-0067">ATP-binding</keyword>
<evidence type="ECO:0000259" key="13">
    <source>
        <dbReference type="PROSITE" id="PS51192"/>
    </source>
</evidence>
<dbReference type="InterPro" id="IPR000330">
    <property type="entry name" value="SNF2_N"/>
</dbReference>
<dbReference type="Proteomes" id="UP000825935">
    <property type="component" value="Chromosome 28"/>
</dbReference>
<keyword evidence="2" id="KW-0934">Plastid</keyword>
<evidence type="ECO:0000256" key="2">
    <source>
        <dbReference type="ARBA" id="ARBA00022528"/>
    </source>
</evidence>
<dbReference type="InterPro" id="IPR014001">
    <property type="entry name" value="Helicase_ATP-bd"/>
</dbReference>
<dbReference type="PROSITE" id="PS00518">
    <property type="entry name" value="ZF_RING_1"/>
    <property type="match status" value="1"/>
</dbReference>
<dbReference type="PANTHER" id="PTHR45626:SF16">
    <property type="entry name" value="ATP-DEPENDENT HELICASE ULS1"/>
    <property type="match status" value="1"/>
</dbReference>
<evidence type="ECO:0000256" key="10">
    <source>
        <dbReference type="PROSITE-ProRule" id="PRU00175"/>
    </source>
</evidence>
<dbReference type="OrthoDB" id="448448at2759"/>
<feature type="domain" description="Helicase ATP-binding" evidence="13">
    <location>
        <begin position="375"/>
        <end position="637"/>
    </location>
</feature>
<evidence type="ECO:0000256" key="3">
    <source>
        <dbReference type="ARBA" id="ARBA00022723"/>
    </source>
</evidence>
<keyword evidence="5 10" id="KW-0863">Zinc-finger</keyword>
<evidence type="ECO:0000256" key="6">
    <source>
        <dbReference type="ARBA" id="ARBA00022801"/>
    </source>
</evidence>
<evidence type="ECO:0000256" key="9">
    <source>
        <dbReference type="ARBA" id="ARBA00022840"/>
    </source>
</evidence>
<dbReference type="PROSITE" id="PS51194">
    <property type="entry name" value="HELICASE_CTER"/>
    <property type="match status" value="1"/>
</dbReference>
<evidence type="ECO:0000256" key="5">
    <source>
        <dbReference type="ARBA" id="ARBA00022771"/>
    </source>
</evidence>
<dbReference type="SMART" id="SM00490">
    <property type="entry name" value="HELICc"/>
    <property type="match status" value="1"/>
</dbReference>
<dbReference type="SMART" id="SM00487">
    <property type="entry name" value="DEXDc"/>
    <property type="match status" value="1"/>
</dbReference>
<keyword evidence="3" id="KW-0479">Metal-binding</keyword>
<dbReference type="InterPro" id="IPR001650">
    <property type="entry name" value="Helicase_C-like"/>
</dbReference>
<dbReference type="Pfam" id="PF00271">
    <property type="entry name" value="Helicase_C"/>
    <property type="match status" value="1"/>
</dbReference>
<comment type="caution">
    <text evidence="15">The sequence shown here is derived from an EMBL/GenBank/DDBJ whole genome shotgun (WGS) entry which is preliminary data.</text>
</comment>
<evidence type="ECO:0008006" key="17">
    <source>
        <dbReference type="Google" id="ProtNLM"/>
    </source>
</evidence>
<dbReference type="GO" id="GO:0006281">
    <property type="term" value="P:DNA repair"/>
    <property type="evidence" value="ECO:0007669"/>
    <property type="project" value="TreeGrafter"/>
</dbReference>
<sequence length="1068" mass="119424">MEALSMSSFGKESIEDADIDIIDIDMFNSIMQEKPPDPGELPHSHMTQEQVASVAPQWLESMNGPSAGFDDMGSTITGLEQVNPVTHEVFPVSHSPESLQSRTSSESSEFSFLSQGDPFHDSQFPFQQGGKMVASDLWQGNSLEFKHEFVDEFKPSNTLDDTKDNASCAFNAPSAQPPCKLELVDLTTDTDSDCEDELVQQHLGLTGKRNLPSWMEHSDRLSKILCTGPPKEEHYSREIQDLQNPFSLNFLHRFPTDANGYMKPETIAMAPMSLASYERTCSKASMRMPEWGTIPSNFSRGSSYANNGLQDGLFLRNILPCQLTTGKDNSRERIVNHGLEGHSSSIREEASLEEGAMTIPLLRHQRIALAWMEKREKGSECAGGILADDQGLGKTVSTIALILRQKPSTRNPSAEAVEISYDDTPTVNLDDEECNPLNEFSCPSDKGVSAKVNLGLKGRPHAGTLVVCPTSVLRQWANELKEKVSAEKPLSVHLYHGSGRTKDPNELAKHDVVLTTYSIVSMEVPKQPLPDDKEADGRNASCYGLSLLMRPEDGNTNKKKTGKGKKAETDVEKAGPLAKVAWFRVVLDEAQSIKNRRTQAARACWGLRAKRRWCLSGTPIQNTIDDLYSYFRFLKYEPYSIYKHFRSEIKEPISRDPARGYRNLQTVLQKILLRRTKNSHIDGEPIINLPEKVVCLEQVDFTSEERAFYTALETQSREQFQIYAEAGTVQSNYVNILWMLLRLRQACDHPCLVKEGHSDLSGRSNLEHARKLLPEKRRILLSVLERNCDPCTICSDAPEDAVITICSHVFCRQCLSDRLTQDDSASCPYPKCEASLNSSAIFSWSALRLLVDGCGEPSEPPLDLLAKSSFKIQSDASSKIKAVIKTLRALPPSLGQNMSPHGFEGSALDAGRTEKAIVFSQWTSMLDLLEVSLKKEGFCYRRLDGTMSIQARDRALSDFKLLPEVSIIIMSLKAASLGLNMVTASHVLLIDVWWNPTTEDQAIDRAHRIGQTRVVKVSRFTVRNTIEDRILELQERKRKMVASAFGEETPADQKTRLSMDEMKYLFRI</sequence>
<evidence type="ECO:0000259" key="14">
    <source>
        <dbReference type="PROSITE" id="PS51194"/>
    </source>
</evidence>
<keyword evidence="2" id="KW-0150">Chloroplast</keyword>
<feature type="region of interest" description="Disordered" evidence="11">
    <location>
        <begin position="551"/>
        <end position="570"/>
    </location>
</feature>
<dbReference type="GO" id="GO:0016787">
    <property type="term" value="F:hydrolase activity"/>
    <property type="evidence" value="ECO:0007669"/>
    <property type="project" value="UniProtKB-KW"/>
</dbReference>
<gene>
    <name evidence="15" type="ORF">KP509_28G036100</name>
</gene>
<dbReference type="Gene3D" id="3.40.50.300">
    <property type="entry name" value="P-loop containing nucleotide triphosphate hydrolases"/>
    <property type="match status" value="1"/>
</dbReference>
<evidence type="ECO:0000256" key="4">
    <source>
        <dbReference type="ARBA" id="ARBA00022741"/>
    </source>
</evidence>
<evidence type="ECO:0000313" key="15">
    <source>
        <dbReference type="EMBL" id="KAH7293667.1"/>
    </source>
</evidence>